<dbReference type="GO" id="GO:0003700">
    <property type="term" value="F:DNA-binding transcription factor activity"/>
    <property type="evidence" value="ECO:0007669"/>
    <property type="project" value="TreeGrafter"/>
</dbReference>
<keyword evidence="4 8" id="KW-0863">Zinc-finger</keyword>
<dbReference type="PROSITE" id="PS50157">
    <property type="entry name" value="ZINC_FINGER_C2H2_2"/>
    <property type="match status" value="5"/>
</dbReference>
<evidence type="ECO:0000256" key="2">
    <source>
        <dbReference type="ARBA" id="ARBA00022723"/>
    </source>
</evidence>
<evidence type="ECO:0000259" key="10">
    <source>
        <dbReference type="PROSITE" id="PS50805"/>
    </source>
</evidence>
<dbReference type="CDD" id="cd07765">
    <property type="entry name" value="KRAB_A-box"/>
    <property type="match status" value="1"/>
</dbReference>
<evidence type="ECO:0000313" key="12">
    <source>
        <dbReference type="RefSeq" id="XP_030051288.1"/>
    </source>
</evidence>
<dbReference type="Pfam" id="PF00096">
    <property type="entry name" value="zf-C2H2"/>
    <property type="match status" value="3"/>
</dbReference>
<dbReference type="KEGG" id="muo:115465027"/>
<dbReference type="InterPro" id="IPR001909">
    <property type="entry name" value="KRAB"/>
</dbReference>
<proteinExistence type="predicted"/>
<dbReference type="Gene3D" id="6.10.140.140">
    <property type="match status" value="1"/>
</dbReference>
<keyword evidence="6" id="KW-0238">DNA-binding</keyword>
<dbReference type="SMART" id="SM00349">
    <property type="entry name" value="KRAB"/>
    <property type="match status" value="1"/>
</dbReference>
<evidence type="ECO:0000256" key="7">
    <source>
        <dbReference type="ARBA" id="ARBA00023242"/>
    </source>
</evidence>
<feature type="domain" description="C2H2-type" evidence="9">
    <location>
        <begin position="166"/>
        <end position="193"/>
    </location>
</feature>
<evidence type="ECO:0000256" key="1">
    <source>
        <dbReference type="ARBA" id="ARBA00004123"/>
    </source>
</evidence>
<sequence>MPAGASAQASVSFEDIAIYFSQEEWEDLEEWQKDLYVDVMKENYQTLISLEIDDPRSNNMEGDHWELSESVEGNKTLSERDRGAATSCSDWGTKFKNQRISEKKQRNSTGNSRLCEQSVSNVTHKGEEQRNLTFEQSCLCDVCGIFFSNLVTLKSHQRLHAEERPSACADCGEAFVQKGELEEKEEILTKERPFICSDCGEQRPLKLTGYGNSNESNISEYQENNLEKKQFLYNIGFENVFTEYQKMHPGERPFSCTECGKSFSRKRNLTSHRRIHIGTRPFTCTECGKSFSRKTHLRVHLKTHTNRKTVCRCYNSEMAHTCTECGKCFNLEMFLNNHQTVHAKSP</sequence>
<dbReference type="OrthoDB" id="9892686at2759"/>
<name>A0A6P7XKX9_9AMPH</name>
<accession>A0A6P7XKX9</accession>
<evidence type="ECO:0000313" key="15">
    <source>
        <dbReference type="RefSeq" id="XP_030051310.1"/>
    </source>
</evidence>
<dbReference type="SUPFAM" id="SSF57667">
    <property type="entry name" value="beta-beta-alpha zinc fingers"/>
    <property type="match status" value="4"/>
</dbReference>
<reference evidence="12 13" key="1">
    <citation type="submission" date="2025-04" db="UniProtKB">
        <authorList>
            <consortium name="RefSeq"/>
        </authorList>
    </citation>
    <scope>IDENTIFICATION</scope>
</reference>
<dbReference type="FunFam" id="3.30.160.60:FF:000939">
    <property type="entry name" value="zinc finger protein 8 isoform X1"/>
    <property type="match status" value="1"/>
</dbReference>
<feature type="domain" description="C2H2-type" evidence="9">
    <location>
        <begin position="320"/>
        <end position="346"/>
    </location>
</feature>
<dbReference type="InterPro" id="IPR036236">
    <property type="entry name" value="Znf_C2H2_sf"/>
</dbReference>
<evidence type="ECO:0000259" key="9">
    <source>
        <dbReference type="PROSITE" id="PS50157"/>
    </source>
</evidence>
<evidence type="ECO:0000256" key="4">
    <source>
        <dbReference type="ARBA" id="ARBA00022771"/>
    </source>
</evidence>
<keyword evidence="3" id="KW-0677">Repeat</keyword>
<dbReference type="RefSeq" id="XP_030051288.1">
    <property type="nucleotide sequence ID" value="XM_030195428.1"/>
</dbReference>
<dbReference type="AlphaFoldDB" id="A0A6P7XKX9"/>
<feature type="domain" description="KRAB" evidence="10">
    <location>
        <begin position="11"/>
        <end position="90"/>
    </location>
</feature>
<dbReference type="InterPro" id="IPR036051">
    <property type="entry name" value="KRAB_dom_sf"/>
</dbReference>
<evidence type="ECO:0000256" key="5">
    <source>
        <dbReference type="ARBA" id="ARBA00022833"/>
    </source>
</evidence>
<dbReference type="PROSITE" id="PS00028">
    <property type="entry name" value="ZINC_FINGER_C2H2_1"/>
    <property type="match status" value="4"/>
</dbReference>
<gene>
    <name evidence="12 13 14 15" type="primary">LOC115465027</name>
</gene>
<evidence type="ECO:0000256" key="3">
    <source>
        <dbReference type="ARBA" id="ARBA00022737"/>
    </source>
</evidence>
<protein>
    <submittedName>
        <fullName evidence="12 13">Gastrula zinc finger protein XlCGF8.2DB-like</fullName>
    </submittedName>
</protein>
<dbReference type="Pfam" id="PF01352">
    <property type="entry name" value="KRAB"/>
    <property type="match status" value="1"/>
</dbReference>
<feature type="domain" description="C2H2-type" evidence="9">
    <location>
        <begin position="282"/>
        <end position="309"/>
    </location>
</feature>
<dbReference type="RefSeq" id="XP_030051302.1">
    <property type="nucleotide sequence ID" value="XM_030195442.1"/>
</dbReference>
<dbReference type="GO" id="GO:0000978">
    <property type="term" value="F:RNA polymerase II cis-regulatory region sequence-specific DNA binding"/>
    <property type="evidence" value="ECO:0007669"/>
    <property type="project" value="TreeGrafter"/>
</dbReference>
<dbReference type="RefSeq" id="XP_030051310.1">
    <property type="nucleotide sequence ID" value="XM_030195450.1"/>
</dbReference>
<evidence type="ECO:0000256" key="8">
    <source>
        <dbReference type="PROSITE-ProRule" id="PRU00042"/>
    </source>
</evidence>
<comment type="subcellular location">
    <subcellularLocation>
        <location evidence="1">Nucleus</location>
    </subcellularLocation>
</comment>
<keyword evidence="11" id="KW-1185">Reference proteome</keyword>
<dbReference type="FunFam" id="3.30.160.60:FF:002343">
    <property type="entry name" value="Zinc finger protein 33A"/>
    <property type="match status" value="1"/>
</dbReference>
<feature type="domain" description="C2H2-type" evidence="9">
    <location>
        <begin position="254"/>
        <end position="281"/>
    </location>
</feature>
<dbReference type="SUPFAM" id="SSF109640">
    <property type="entry name" value="KRAB domain (Kruppel-associated box)"/>
    <property type="match status" value="1"/>
</dbReference>
<keyword evidence="5" id="KW-0862">Zinc</keyword>
<dbReference type="GO" id="GO:0008270">
    <property type="term" value="F:zinc ion binding"/>
    <property type="evidence" value="ECO:0007669"/>
    <property type="project" value="UniProtKB-KW"/>
</dbReference>
<evidence type="ECO:0000313" key="11">
    <source>
        <dbReference type="Proteomes" id="UP000515156"/>
    </source>
</evidence>
<keyword evidence="7" id="KW-0539">Nucleus</keyword>
<dbReference type="GO" id="GO:0006357">
    <property type="term" value="P:regulation of transcription by RNA polymerase II"/>
    <property type="evidence" value="ECO:0007669"/>
    <property type="project" value="TreeGrafter"/>
</dbReference>
<organism evidence="11 15">
    <name type="scientific">Microcaecilia unicolor</name>
    <dbReference type="NCBI Taxonomy" id="1415580"/>
    <lineage>
        <taxon>Eukaryota</taxon>
        <taxon>Metazoa</taxon>
        <taxon>Chordata</taxon>
        <taxon>Craniata</taxon>
        <taxon>Vertebrata</taxon>
        <taxon>Euteleostomi</taxon>
        <taxon>Amphibia</taxon>
        <taxon>Gymnophiona</taxon>
        <taxon>Siphonopidae</taxon>
        <taxon>Microcaecilia</taxon>
    </lineage>
</organism>
<dbReference type="InterPro" id="IPR013087">
    <property type="entry name" value="Znf_C2H2_type"/>
</dbReference>
<feature type="domain" description="C2H2-type" evidence="9">
    <location>
        <begin position="138"/>
        <end position="165"/>
    </location>
</feature>
<dbReference type="GO" id="GO:0005634">
    <property type="term" value="C:nucleus"/>
    <property type="evidence" value="ECO:0007669"/>
    <property type="project" value="UniProtKB-SubCell"/>
</dbReference>
<keyword evidence="2" id="KW-0479">Metal-binding</keyword>
<evidence type="ECO:0000256" key="6">
    <source>
        <dbReference type="ARBA" id="ARBA00023125"/>
    </source>
</evidence>
<dbReference type="PROSITE" id="PS50805">
    <property type="entry name" value="KRAB"/>
    <property type="match status" value="1"/>
</dbReference>
<dbReference type="PANTHER" id="PTHR24390:SF159">
    <property type="entry name" value="GROWTH FACTOR INDEPENDENT 1 TRANSCRIPTIONAL REPRESSOR"/>
    <property type="match status" value="1"/>
</dbReference>
<dbReference type="PANTHER" id="PTHR24390">
    <property type="entry name" value="ZINC FINGER PROTEIN"/>
    <property type="match status" value="1"/>
</dbReference>
<dbReference type="Gene3D" id="3.30.160.60">
    <property type="entry name" value="Classic Zinc Finger"/>
    <property type="match status" value="4"/>
</dbReference>
<dbReference type="GeneID" id="115465027"/>
<dbReference type="Proteomes" id="UP000515156">
    <property type="component" value="Chromosome 1"/>
</dbReference>
<dbReference type="SMART" id="SM00355">
    <property type="entry name" value="ZnF_C2H2"/>
    <property type="match status" value="4"/>
</dbReference>
<dbReference type="RefSeq" id="XP_030051297.1">
    <property type="nucleotide sequence ID" value="XM_030195437.1"/>
</dbReference>
<evidence type="ECO:0000313" key="13">
    <source>
        <dbReference type="RefSeq" id="XP_030051297.1"/>
    </source>
</evidence>
<evidence type="ECO:0000313" key="14">
    <source>
        <dbReference type="RefSeq" id="XP_030051302.1"/>
    </source>
</evidence>